<sequence>MPLLEAWTDAGPDRAALLTAERDLLTMVELSVRRGSDLLVRLPGGLHRLPLLAAVMIAADTLSVAEAELNRVVGAKAPPGPVALVTPRLIRRSELDQLDAASVPVAPALHPHRLRGDGLASPVRGGRPRLVTGSGRLLFVSPTTGFPPVLGVPPRVVVIDSAADVEPAWLSDARKWAAEHASVVITFTELHEELKTLRVADPKDEQDSNATSVATTTPQQTDGENCWIADWPWLRRNEEPLPMTPTPASDVEHGGVMEIRATAHLIAVDDPGLAGIADVRERLARLRDPGGRPPPWPVCRAARLTRLLAELPTRTGDYDRIAPRYGGRTLRRLLDDVMDADPRNDFPDWWRVRVAADWGAVRAGLTAMHDARTEGNPLADVVADLAEDAYRRGQPLDIICGSRTARDALTGRLLSNGALRIEDTPLVTIRSVSSIESAGAHQNTLLVGPPAARWRNRLTAADLGQLTVVAAPGDRPLVHRALLRAYSEPSREIARRTRCATLTALTDARADEDELDGNNIPVAVTMQATERGQKMQFKLPAMSALLTAAMSEPSSVDLDVTDLEGEPSGSQDPLGVDAPPHGRAVLVVPVVAQSTAPLDEHGAPTMVFLLPKGGRVQRLRDDEVRLLPVADITAGVTLIGISEPERRTLFDRVRPYLVEQRPQVARLLLQLWRIALDDACIVSGSVTELTGRLADMGADVSYAAVRQWNSSTRIGPEDPANVARVGRVAGNAVVVGEAGRIAAVMRAARAHHAAVGNALGKLAAWHASGDTTALERSVDALGADITDLAADLTAWRVIAVGDPAFAPASVLRRPMTPSEATRVVQPASDASAGSGAQRDVDNDEINTPVDQLDLLDAAETP</sequence>
<evidence type="ECO:0000256" key="1">
    <source>
        <dbReference type="SAM" id="MobiDB-lite"/>
    </source>
</evidence>
<feature type="compositionally biased region" description="Polar residues" evidence="1">
    <location>
        <begin position="208"/>
        <end position="221"/>
    </location>
</feature>
<dbReference type="AlphaFoldDB" id="A0A8J3VRD2"/>
<proteinExistence type="predicted"/>
<keyword evidence="3" id="KW-1185">Reference proteome</keyword>
<accession>A0A8J3VRD2</accession>
<gene>
    <name evidence="2" type="ORF">Raf01_42320</name>
</gene>
<reference evidence="2" key="1">
    <citation type="submission" date="2021-01" db="EMBL/GenBank/DDBJ databases">
        <title>Whole genome shotgun sequence of Rugosimonospora africana NBRC 104875.</title>
        <authorList>
            <person name="Komaki H."/>
            <person name="Tamura T."/>
        </authorList>
    </citation>
    <scope>NUCLEOTIDE SEQUENCE</scope>
    <source>
        <strain evidence="2">NBRC 104875</strain>
    </source>
</reference>
<name>A0A8J3VRD2_9ACTN</name>
<evidence type="ECO:0000313" key="3">
    <source>
        <dbReference type="Proteomes" id="UP000642748"/>
    </source>
</evidence>
<feature type="region of interest" description="Disordered" evidence="1">
    <location>
        <begin position="817"/>
        <end position="861"/>
    </location>
</feature>
<protein>
    <submittedName>
        <fullName evidence="2">Uncharacterized protein</fullName>
    </submittedName>
</protein>
<organism evidence="2 3">
    <name type="scientific">Rugosimonospora africana</name>
    <dbReference type="NCBI Taxonomy" id="556532"/>
    <lineage>
        <taxon>Bacteria</taxon>
        <taxon>Bacillati</taxon>
        <taxon>Actinomycetota</taxon>
        <taxon>Actinomycetes</taxon>
        <taxon>Micromonosporales</taxon>
        <taxon>Micromonosporaceae</taxon>
        <taxon>Rugosimonospora</taxon>
    </lineage>
</organism>
<comment type="caution">
    <text evidence="2">The sequence shown here is derived from an EMBL/GenBank/DDBJ whole genome shotgun (WGS) entry which is preliminary data.</text>
</comment>
<feature type="region of interest" description="Disordered" evidence="1">
    <location>
        <begin position="200"/>
        <end position="221"/>
    </location>
</feature>
<dbReference type="EMBL" id="BONZ01000039">
    <property type="protein sequence ID" value="GIH16060.1"/>
    <property type="molecule type" value="Genomic_DNA"/>
</dbReference>
<evidence type="ECO:0000313" key="2">
    <source>
        <dbReference type="EMBL" id="GIH16060.1"/>
    </source>
</evidence>
<dbReference type="Proteomes" id="UP000642748">
    <property type="component" value="Unassembled WGS sequence"/>
</dbReference>